<dbReference type="KEGG" id="vg:75690807"/>
<evidence type="ECO:0000313" key="2">
    <source>
        <dbReference type="Proteomes" id="UP000827441"/>
    </source>
</evidence>
<organism evidence="1 2">
    <name type="scientific">uncultured phage cr25_1</name>
    <dbReference type="NCBI Taxonomy" id="2986395"/>
    <lineage>
        <taxon>Viruses</taxon>
        <taxon>Duplodnaviria</taxon>
        <taxon>Heunggongvirae</taxon>
        <taxon>Uroviricota</taxon>
        <taxon>Caudoviricetes</taxon>
        <taxon>Crassvirales</taxon>
        <taxon>Crevaviridae</taxon>
        <taxon>Coarsevirinae</taxon>
        <taxon>Junduvirus</taxon>
        <taxon>Junduvirus copri</taxon>
    </lineage>
</organism>
<sequence length="69" mass="8007">MQKVEIKLIGSEINGDIYITKKGTYLCDVSFDHDNPYLYTMTRNDFDGEPNIPVRNDIDFVIVDKFSDE</sequence>
<gene>
    <name evidence="1" type="primary">gp_23214</name>
</gene>
<dbReference type="EMBL" id="MZ130487">
    <property type="protein sequence ID" value="QWM90281.1"/>
    <property type="molecule type" value="Genomic_DNA"/>
</dbReference>
<proteinExistence type="predicted"/>
<dbReference type="RefSeq" id="YP_010359853.1">
    <property type="nucleotide sequence ID" value="NC_062777.1"/>
</dbReference>
<dbReference type="GeneID" id="75690807"/>
<keyword evidence="2" id="KW-1185">Reference proteome</keyword>
<dbReference type="Proteomes" id="UP000827441">
    <property type="component" value="Segment"/>
</dbReference>
<accession>A0AAE7V4X6</accession>
<name>A0AAE7V4X6_9CAUD</name>
<protein>
    <submittedName>
        <fullName evidence="1">Uncharacterized protein</fullName>
    </submittedName>
</protein>
<evidence type="ECO:0000313" key="1">
    <source>
        <dbReference type="EMBL" id="QWM90281.1"/>
    </source>
</evidence>
<reference evidence="1 2" key="1">
    <citation type="submission" date="2021-04" db="EMBL/GenBank/DDBJ databases">
        <authorList>
            <person name="Shkoporov A.N."/>
            <person name="Stockdale S.R."/>
            <person name="Guerin E."/>
            <person name="Ross R.P."/>
            <person name="Hill C."/>
        </authorList>
    </citation>
    <scope>NUCLEOTIDE SEQUENCE [LARGE SCALE GENOMIC DNA]</scope>
    <source>
        <strain evidence="2">cr25_1</strain>
    </source>
</reference>